<evidence type="ECO:0000313" key="2">
    <source>
        <dbReference type="EMBL" id="BDI06631.1"/>
    </source>
</evidence>
<proteinExistence type="predicted"/>
<dbReference type="InterPro" id="IPR006311">
    <property type="entry name" value="TAT_signal"/>
</dbReference>
<evidence type="ECO:0008006" key="4">
    <source>
        <dbReference type="Google" id="ProtNLM"/>
    </source>
</evidence>
<reference evidence="2" key="1">
    <citation type="submission" date="2022-04" db="EMBL/GenBank/DDBJ databases">
        <title>Whole genome sequence of Sphaerotilus sp. FB-5.</title>
        <authorList>
            <person name="Takeda M."/>
            <person name="Narihara S."/>
            <person name="Akimoto M."/>
            <person name="Akimoto R."/>
            <person name="Nishiyashiki S."/>
            <person name="Murakami T."/>
        </authorList>
    </citation>
    <scope>NUCLEOTIDE SEQUENCE</scope>
    <source>
        <strain evidence="2">FB-5</strain>
    </source>
</reference>
<evidence type="ECO:0000256" key="1">
    <source>
        <dbReference type="SAM" id="SignalP"/>
    </source>
</evidence>
<name>A0ABN6PN44_9BURK</name>
<dbReference type="EMBL" id="AP025730">
    <property type="protein sequence ID" value="BDI06631.1"/>
    <property type="molecule type" value="Genomic_DNA"/>
</dbReference>
<evidence type="ECO:0000313" key="3">
    <source>
        <dbReference type="Proteomes" id="UP001057498"/>
    </source>
</evidence>
<feature type="signal peptide" evidence="1">
    <location>
        <begin position="1"/>
        <end position="31"/>
    </location>
</feature>
<dbReference type="PROSITE" id="PS51318">
    <property type="entry name" value="TAT"/>
    <property type="match status" value="1"/>
</dbReference>
<feature type="chain" id="PRO_5045233653" description="Outer membrane lipoprotein-sorting protein" evidence="1">
    <location>
        <begin position="32"/>
        <end position="259"/>
    </location>
</feature>
<sequence>MTAMRRTSFLVSGAVLAALLAVLPAVVGAQAIDQPAAPLAPPAEPAAKDFSTAERLLLMSPQFGLVKAPATLQYRFRKSGSLEEGFEDRVSIRLQRPAAGNACCTASGEFLSGARRVSLPDIEQAEGNPVTLYFLEHDIRDMKARTKGSITYFRKRIRMALYQSASVRDVTVTYRGRAVAAREIRIEPYLDDPNRAKFERFVRKQYTFVLSDAVAGAVVSIRSVVPAEAGEKGAAAPLIEEELLIDGAAAATRVTSALR</sequence>
<organism evidence="2 3">
    <name type="scientific">Sphaerotilus microaerophilus</name>
    <dbReference type="NCBI Taxonomy" id="2914710"/>
    <lineage>
        <taxon>Bacteria</taxon>
        <taxon>Pseudomonadati</taxon>
        <taxon>Pseudomonadota</taxon>
        <taxon>Betaproteobacteria</taxon>
        <taxon>Burkholderiales</taxon>
        <taxon>Sphaerotilaceae</taxon>
        <taxon>Sphaerotilus</taxon>
    </lineage>
</organism>
<keyword evidence="3" id="KW-1185">Reference proteome</keyword>
<keyword evidence="1" id="KW-0732">Signal</keyword>
<protein>
    <recommendedName>
        <fullName evidence="4">Outer membrane lipoprotein-sorting protein</fullName>
    </recommendedName>
</protein>
<dbReference type="RefSeq" id="WP_251969888.1">
    <property type="nucleotide sequence ID" value="NZ_AP025730.1"/>
</dbReference>
<accession>A0ABN6PN44</accession>
<dbReference type="Proteomes" id="UP001057498">
    <property type="component" value="Chromosome"/>
</dbReference>
<gene>
    <name evidence="2" type="ORF">CATMQ487_36010</name>
</gene>